<sequence>MLSIKKINTQNEFSKLKEEWTSLLKKSRSDTVFLTWEWMYTWWECFKGNKQLFLLTAYGEKKKLIGIAPLCMDKKKVVGITVLKYLRFLGTMPISSDHLDFIINREREGEVLKAIVDYLFQEIKWDLCLLSNIPISSLTSKLLREIMRNRPFQSEISQVCPYIPLPDQIEDFYLSLSRNMRNTIKRRRRNLFRKYDNIEFLAWENPDEIDSAMERLFELHEKRWMIVKHKGNFMKSNVRGFHKKIARTFLKSDMLRLYFLRVQGKDVAALYFFKYKNMLFYYQGGWDPKWSEDRVGNILTNLVIEDAINKGYSEYDFLRGTEDYKVRLTDKKREEIDIFISNSYTAKIYLLSRSLYHKMKEYGNKKRI</sequence>
<dbReference type="eggNOG" id="COG5653">
    <property type="taxonomic scope" value="Bacteria"/>
</dbReference>
<dbReference type="InterPro" id="IPR016181">
    <property type="entry name" value="Acyl_CoA_acyltransferase"/>
</dbReference>
<gene>
    <name evidence="2" type="ORF">SCABRO_02898</name>
</gene>
<feature type="domain" description="BioF2-like acetyltransferase" evidence="1">
    <location>
        <begin position="178"/>
        <end position="325"/>
    </location>
</feature>
<dbReference type="SUPFAM" id="SSF55729">
    <property type="entry name" value="Acyl-CoA N-acyltransferases (Nat)"/>
    <property type="match status" value="1"/>
</dbReference>
<comment type="caution">
    <text evidence="2">The sequence shown here is derived from an EMBL/GenBank/DDBJ whole genome shotgun (WGS) entry which is preliminary data.</text>
</comment>
<dbReference type="Gene3D" id="3.40.630.30">
    <property type="match status" value="1"/>
</dbReference>
<evidence type="ECO:0000313" key="2">
    <source>
        <dbReference type="EMBL" id="KHE91350.1"/>
    </source>
</evidence>
<dbReference type="AlphaFoldDB" id="A0A0B0EL30"/>
<dbReference type="EMBL" id="JRYO01000207">
    <property type="protein sequence ID" value="KHE91350.1"/>
    <property type="molecule type" value="Genomic_DNA"/>
</dbReference>
<dbReference type="Proteomes" id="UP000030652">
    <property type="component" value="Unassembled WGS sequence"/>
</dbReference>
<evidence type="ECO:0000313" key="3">
    <source>
        <dbReference type="Proteomes" id="UP000030652"/>
    </source>
</evidence>
<protein>
    <recommendedName>
        <fullName evidence="1">BioF2-like acetyltransferase domain-containing protein</fullName>
    </recommendedName>
</protein>
<proteinExistence type="predicted"/>
<dbReference type="InterPro" id="IPR038740">
    <property type="entry name" value="BioF2-like_GNAT_dom"/>
</dbReference>
<evidence type="ECO:0000259" key="1">
    <source>
        <dbReference type="Pfam" id="PF13480"/>
    </source>
</evidence>
<dbReference type="Pfam" id="PF13480">
    <property type="entry name" value="Acetyltransf_6"/>
    <property type="match status" value="1"/>
</dbReference>
<reference evidence="2 3" key="1">
    <citation type="submission" date="2014-10" db="EMBL/GenBank/DDBJ databases">
        <title>Draft genome of anammox bacterium scalindua brodae, obtained using differential coverage binning of sequence data from two enrichment reactors.</title>
        <authorList>
            <person name="Speth D.R."/>
            <person name="Russ L."/>
            <person name="Kartal B."/>
            <person name="Op den Camp H.J."/>
            <person name="Dutilh B.E."/>
            <person name="Jetten M.S."/>
        </authorList>
    </citation>
    <scope>NUCLEOTIDE SEQUENCE [LARGE SCALE GENOMIC DNA]</scope>
    <source>
        <strain evidence="2">RU1</strain>
    </source>
</reference>
<name>A0A0B0EL30_9BACT</name>
<accession>A0A0B0EL30</accession>
<organism evidence="2 3">
    <name type="scientific">Candidatus Scalindua brodae</name>
    <dbReference type="NCBI Taxonomy" id="237368"/>
    <lineage>
        <taxon>Bacteria</taxon>
        <taxon>Pseudomonadati</taxon>
        <taxon>Planctomycetota</taxon>
        <taxon>Candidatus Brocadiia</taxon>
        <taxon>Candidatus Brocadiales</taxon>
        <taxon>Candidatus Scalinduaceae</taxon>
        <taxon>Candidatus Scalindua</taxon>
    </lineage>
</organism>